<feature type="region of interest" description="Disordered" evidence="1">
    <location>
        <begin position="530"/>
        <end position="562"/>
    </location>
</feature>
<evidence type="ECO:0000313" key="3">
    <source>
        <dbReference type="Proteomes" id="UP000515908"/>
    </source>
</evidence>
<sequence length="562" mass="64136">MLSQNVAKTAVPSYYMIRTNLPQRKPQNQWEGVYYFSGLTKRQQHTILLQRKYARIAALKEFNNKKQSVEAALKTGQGKLKDGTSPYFLACRLADVGLYDQASVLVDTLHKQRLLKVEQYAQLIKALAAPSLQQCILTSEAAGDPSLVFKHIGDHAGEERAAEAQRWYEMGLSVLQAETAKKQVNAFGTSAATYLTNALMQTLLSCGFRNASAVPNSIYDRMGVLGISPTMSTYELVILGLSLTGNVQEAESVQRYIQQRHSEHMSIRSYNAILHGHREDRAYESCDRVWQQLFDSRWPRANVLTAELYLRSIVDHALTPVSAPLQRFGNLNVVEKKKVPLVLSQMSELGIPLTHLSRELTDEVEDALRKYMIHKNRFYEWGRAVKQFSFIEFRRRNGWMYDLHLMKNTTKSVPPVRDPSNPDASLAPAAAAELPAFFSERNPWEVQPLEQVLFVTNEKERTEDVRAGDFYSRESKSIHERSPTWMNNVPETRYDQLYGVNNPDISKVGIRRHLSVEYVNRKEVHEKDSALIRKSLSHGKRLRQRSELSRTHRAEGSLKGKK</sequence>
<evidence type="ECO:0000313" key="2">
    <source>
        <dbReference type="EMBL" id="CAD2213406.1"/>
    </source>
</evidence>
<feature type="compositionally biased region" description="Basic and acidic residues" evidence="1">
    <location>
        <begin position="544"/>
        <end position="562"/>
    </location>
</feature>
<dbReference type="VEuPathDB" id="TriTrypDB:ADEAN_000084700"/>
<evidence type="ECO:0008006" key="4">
    <source>
        <dbReference type="Google" id="ProtNLM"/>
    </source>
</evidence>
<dbReference type="OrthoDB" id="185373at2759"/>
<accession>A0A7G2C195</accession>
<dbReference type="Proteomes" id="UP000515908">
    <property type="component" value="Chromosome 01"/>
</dbReference>
<dbReference type="EMBL" id="LR877145">
    <property type="protein sequence ID" value="CAD2213406.1"/>
    <property type="molecule type" value="Genomic_DNA"/>
</dbReference>
<proteinExistence type="predicted"/>
<reference evidence="2 3" key="1">
    <citation type="submission" date="2020-08" db="EMBL/GenBank/DDBJ databases">
        <authorList>
            <person name="Newling K."/>
            <person name="Davey J."/>
            <person name="Forrester S."/>
        </authorList>
    </citation>
    <scope>NUCLEOTIDE SEQUENCE [LARGE SCALE GENOMIC DNA]</scope>
    <source>
        <strain evidence="3">Crithidia deanei Carvalho (ATCC PRA-265)</strain>
    </source>
</reference>
<dbReference type="InterPro" id="IPR011990">
    <property type="entry name" value="TPR-like_helical_dom_sf"/>
</dbReference>
<evidence type="ECO:0000256" key="1">
    <source>
        <dbReference type="SAM" id="MobiDB-lite"/>
    </source>
</evidence>
<gene>
    <name evidence="2" type="ORF">ADEAN_000084700</name>
</gene>
<organism evidence="2 3">
    <name type="scientific">Angomonas deanei</name>
    <dbReference type="NCBI Taxonomy" id="59799"/>
    <lineage>
        <taxon>Eukaryota</taxon>
        <taxon>Discoba</taxon>
        <taxon>Euglenozoa</taxon>
        <taxon>Kinetoplastea</taxon>
        <taxon>Metakinetoplastina</taxon>
        <taxon>Trypanosomatida</taxon>
        <taxon>Trypanosomatidae</taxon>
        <taxon>Strigomonadinae</taxon>
        <taxon>Angomonas</taxon>
    </lineage>
</organism>
<dbReference type="AlphaFoldDB" id="A0A7G2C195"/>
<protein>
    <recommendedName>
        <fullName evidence="4">PPR repeat</fullName>
    </recommendedName>
</protein>
<keyword evidence="3" id="KW-1185">Reference proteome</keyword>
<dbReference type="Gene3D" id="1.25.40.10">
    <property type="entry name" value="Tetratricopeptide repeat domain"/>
    <property type="match status" value="1"/>
</dbReference>
<name>A0A7G2C195_9TRYP</name>